<name>A0A0L6VFS9_9BASI</name>
<reference evidence="2 3" key="1">
    <citation type="submission" date="2015-08" db="EMBL/GenBank/DDBJ databases">
        <title>Next Generation Sequencing and Analysis of the Genome of Puccinia sorghi L Schw, the Causal Agent of Maize Common Rust.</title>
        <authorList>
            <person name="Rochi L."/>
            <person name="Burguener G."/>
            <person name="Darino M."/>
            <person name="Turjanski A."/>
            <person name="Kreff E."/>
            <person name="Dieguez M.J."/>
            <person name="Sacco F."/>
        </authorList>
    </citation>
    <scope>NUCLEOTIDE SEQUENCE [LARGE SCALE GENOMIC DNA]</scope>
    <source>
        <strain evidence="2 3">RO10H11247</strain>
    </source>
</reference>
<evidence type="ECO:0000256" key="1">
    <source>
        <dbReference type="SAM" id="MobiDB-lite"/>
    </source>
</evidence>
<sequence>MKFCTCSRCAASTSSNPQQPISGMYISARNFAKHRVEEQKRILEAEANKAHHMINDPSSEKSHKPSSESDSTEYSEDSSAFCGFDENEDSFHLTAQIARQQ</sequence>
<gene>
    <name evidence="2" type="ORF">VP01_1828g8</name>
</gene>
<keyword evidence="3" id="KW-1185">Reference proteome</keyword>
<comment type="caution">
    <text evidence="2">The sequence shown here is derived from an EMBL/GenBank/DDBJ whole genome shotgun (WGS) entry which is preliminary data.</text>
</comment>
<proteinExistence type="predicted"/>
<organism evidence="2 3">
    <name type="scientific">Puccinia sorghi</name>
    <dbReference type="NCBI Taxonomy" id="27349"/>
    <lineage>
        <taxon>Eukaryota</taxon>
        <taxon>Fungi</taxon>
        <taxon>Dikarya</taxon>
        <taxon>Basidiomycota</taxon>
        <taxon>Pucciniomycotina</taxon>
        <taxon>Pucciniomycetes</taxon>
        <taxon>Pucciniales</taxon>
        <taxon>Pucciniaceae</taxon>
        <taxon>Puccinia</taxon>
    </lineage>
</organism>
<evidence type="ECO:0000313" key="2">
    <source>
        <dbReference type="EMBL" id="KNZ58950.1"/>
    </source>
</evidence>
<feature type="compositionally biased region" description="Basic and acidic residues" evidence="1">
    <location>
        <begin position="58"/>
        <end position="67"/>
    </location>
</feature>
<feature type="region of interest" description="Disordered" evidence="1">
    <location>
        <begin position="46"/>
        <end position="83"/>
    </location>
</feature>
<evidence type="ECO:0000313" key="3">
    <source>
        <dbReference type="Proteomes" id="UP000037035"/>
    </source>
</evidence>
<dbReference type="Proteomes" id="UP000037035">
    <property type="component" value="Unassembled WGS sequence"/>
</dbReference>
<dbReference type="AlphaFoldDB" id="A0A0L6VFS9"/>
<dbReference type="VEuPathDB" id="FungiDB:VP01_1828g8"/>
<protein>
    <submittedName>
        <fullName evidence="2">Uncharacterized protein</fullName>
    </submittedName>
</protein>
<dbReference type="STRING" id="27349.A0A0L6VFS9"/>
<accession>A0A0L6VFS9</accession>
<dbReference type="EMBL" id="LAVV01006646">
    <property type="protein sequence ID" value="KNZ58950.1"/>
    <property type="molecule type" value="Genomic_DNA"/>
</dbReference>